<dbReference type="InterPro" id="IPR001233">
    <property type="entry name" value="RtcB"/>
</dbReference>
<dbReference type="GO" id="GO:0003972">
    <property type="term" value="F:RNA ligase (ATP) activity"/>
    <property type="evidence" value="ECO:0007669"/>
    <property type="project" value="TreeGrafter"/>
</dbReference>
<dbReference type="eggNOG" id="COG1690">
    <property type="taxonomic scope" value="Bacteria"/>
</dbReference>
<dbReference type="FunFam" id="3.90.1860.10:FF:000001">
    <property type="entry name" value="tRNA-splicing ligase RtcB homolog"/>
    <property type="match status" value="1"/>
</dbReference>
<feature type="binding site" evidence="12">
    <location>
        <position position="234"/>
    </location>
    <ligand>
        <name>Mn(2+)</name>
        <dbReference type="ChEBI" id="CHEBI:29035"/>
        <label>2</label>
    </ligand>
</feature>
<feature type="binding site" evidence="12">
    <location>
        <position position="95"/>
    </location>
    <ligand>
        <name>Mn(2+)</name>
        <dbReference type="ChEBI" id="CHEBI:29035"/>
        <label>1</label>
    </ligand>
</feature>
<comment type="subunit">
    <text evidence="13">Monomer.</text>
</comment>
<keyword evidence="2 13" id="KW-0436">Ligase</keyword>
<keyword evidence="4 11" id="KW-0547">Nucleotide-binding</keyword>
<dbReference type="AlphaFoldDB" id="A0A075WUY3"/>
<dbReference type="PaxDb" id="289377-HL41_09115"/>
<keyword evidence="7 12" id="KW-0464">Manganese</keyword>
<dbReference type="PANTHER" id="PTHR11118">
    <property type="entry name" value="RNA-SPLICING LIGASE RTCB HOMOLOG"/>
    <property type="match status" value="1"/>
</dbReference>
<dbReference type="GO" id="GO:0006396">
    <property type="term" value="P:RNA processing"/>
    <property type="evidence" value="ECO:0007669"/>
    <property type="project" value="InterPro"/>
</dbReference>
<dbReference type="SUPFAM" id="SSF103365">
    <property type="entry name" value="Hypothetical protein PH1602"/>
    <property type="match status" value="1"/>
</dbReference>
<dbReference type="GO" id="GO:0042245">
    <property type="term" value="P:RNA repair"/>
    <property type="evidence" value="ECO:0007669"/>
    <property type="project" value="UniProtKB-KW"/>
</dbReference>
<feature type="binding site" evidence="11">
    <location>
        <begin position="373"/>
        <end position="376"/>
    </location>
    <ligand>
        <name>GMP</name>
        <dbReference type="ChEBI" id="CHEBI:58115"/>
    </ligand>
</feature>
<dbReference type="OrthoDB" id="9802323at2"/>
<evidence type="ECO:0000313" key="15">
    <source>
        <dbReference type="Proteomes" id="UP000028481"/>
    </source>
</evidence>
<evidence type="ECO:0000256" key="13">
    <source>
        <dbReference type="RuleBase" id="RU371113"/>
    </source>
</evidence>
<gene>
    <name evidence="13" type="primary">rtcB</name>
    <name evidence="14" type="ORF">HL41_09115</name>
</gene>
<dbReference type="PANTHER" id="PTHR11118:SF1">
    <property type="entry name" value="RNA-SPLICING LIGASE RTCB HOMOLOG"/>
    <property type="match status" value="1"/>
</dbReference>
<proteinExistence type="inferred from homology"/>
<evidence type="ECO:0000256" key="5">
    <source>
        <dbReference type="ARBA" id="ARBA00022800"/>
    </source>
</evidence>
<evidence type="ECO:0000256" key="1">
    <source>
        <dbReference type="ARBA" id="ARBA00008071"/>
    </source>
</evidence>
<feature type="active site" description="GMP-histidine intermediate" evidence="10">
    <location>
        <position position="399"/>
    </location>
</feature>
<feature type="binding site" evidence="11">
    <location>
        <begin position="324"/>
        <end position="325"/>
    </location>
    <ligand>
        <name>GMP</name>
        <dbReference type="ChEBI" id="CHEBI:58115"/>
    </ligand>
</feature>
<protein>
    <recommendedName>
        <fullName evidence="13">tRNA-splicing ligase RtcB</fullName>
        <ecNumber evidence="13">6.5.1.-</ecNumber>
    </recommendedName>
</protein>
<name>A0A075WUY3_9BACT</name>
<feature type="binding site" evidence="12">
    <location>
        <position position="324"/>
    </location>
    <ligand>
        <name>Mn(2+)</name>
        <dbReference type="ChEBI" id="CHEBI:29035"/>
        <label>2</label>
    </ligand>
</feature>
<feature type="binding site" evidence="12">
    <location>
        <position position="203"/>
    </location>
    <ligand>
        <name>Mn(2+)</name>
        <dbReference type="ChEBI" id="CHEBI:29035"/>
        <label>1</label>
    </ligand>
</feature>
<dbReference type="EC" id="6.5.1.-" evidence="13"/>
<keyword evidence="15" id="KW-1185">Reference proteome</keyword>
<evidence type="ECO:0000256" key="10">
    <source>
        <dbReference type="PIRSR" id="PIRSR601233-1"/>
    </source>
</evidence>
<dbReference type="GO" id="GO:0046872">
    <property type="term" value="F:metal ion binding"/>
    <property type="evidence" value="ECO:0007669"/>
    <property type="project" value="UniProtKB-UniRule"/>
</dbReference>
<comment type="catalytic activity">
    <reaction evidence="8">
        <text>a 3'-end 3'-phospho-ribonucleotide-RNA + a 5'-end dephospho-ribonucleoside-RNA + GTP = a ribonucleotidyl-ribonucleotide-RNA + GMP + diphosphate</text>
        <dbReference type="Rhea" id="RHEA:68076"/>
        <dbReference type="Rhea" id="RHEA-COMP:10463"/>
        <dbReference type="Rhea" id="RHEA-COMP:13936"/>
        <dbReference type="Rhea" id="RHEA-COMP:17355"/>
        <dbReference type="ChEBI" id="CHEBI:33019"/>
        <dbReference type="ChEBI" id="CHEBI:37565"/>
        <dbReference type="ChEBI" id="CHEBI:58115"/>
        <dbReference type="ChEBI" id="CHEBI:83062"/>
        <dbReference type="ChEBI" id="CHEBI:138284"/>
        <dbReference type="ChEBI" id="CHEBI:173118"/>
        <dbReference type="EC" id="6.5.1.8"/>
    </reaction>
</comment>
<comment type="catalytic activity">
    <reaction evidence="9">
        <text>a 3'-end 2',3'-cyclophospho-ribonucleotide-RNA + a 5'-end dephospho-ribonucleoside-RNA + GTP + H2O = a ribonucleotidyl-ribonucleotide-RNA + GMP + diphosphate + H(+)</text>
        <dbReference type="Rhea" id="RHEA:68080"/>
        <dbReference type="Rhea" id="RHEA-COMP:10464"/>
        <dbReference type="Rhea" id="RHEA-COMP:13936"/>
        <dbReference type="Rhea" id="RHEA-COMP:17355"/>
        <dbReference type="ChEBI" id="CHEBI:15377"/>
        <dbReference type="ChEBI" id="CHEBI:15378"/>
        <dbReference type="ChEBI" id="CHEBI:33019"/>
        <dbReference type="ChEBI" id="CHEBI:37565"/>
        <dbReference type="ChEBI" id="CHEBI:58115"/>
        <dbReference type="ChEBI" id="CHEBI:83064"/>
        <dbReference type="ChEBI" id="CHEBI:138284"/>
        <dbReference type="ChEBI" id="CHEBI:173118"/>
        <dbReference type="EC" id="6.5.1.8"/>
    </reaction>
</comment>
<dbReference type="STRING" id="289377.HL41_09115"/>
<keyword evidence="6 11" id="KW-0342">GTP-binding</keyword>
<evidence type="ECO:0000256" key="6">
    <source>
        <dbReference type="ARBA" id="ARBA00023134"/>
    </source>
</evidence>
<reference evidence="14 15" key="1">
    <citation type="journal article" date="2015" name="Genome Announc.">
        <title>Genome Sequence of a Sulfate-Reducing Thermophilic Bacterium, Thermodesulfobacterium commune DSM 2178T (Phylum Thermodesulfobacteria).</title>
        <authorList>
            <person name="Bhatnagar S."/>
            <person name="Badger J.H."/>
            <person name="Madupu R."/>
            <person name="Khouri H.M."/>
            <person name="O'Connor E.M."/>
            <person name="Robb F.T."/>
            <person name="Ward N.L."/>
            <person name="Eisen J.A."/>
        </authorList>
    </citation>
    <scope>NUCLEOTIDE SEQUENCE [LARGE SCALE GENOMIC DNA]</scope>
    <source>
        <strain evidence="14 15">DSM 2178</strain>
    </source>
</reference>
<dbReference type="GO" id="GO:0170057">
    <property type="term" value="F:RNA ligase (GTP) activity"/>
    <property type="evidence" value="ECO:0007669"/>
    <property type="project" value="UniProtKB-EC"/>
</dbReference>
<sequence length="476" mass="52156">MELKKLKRISEYEWEISPVGDMKVPGKIFASQKLVEEMDEKVYEQVCNVASLPGIVKASIAMPDAHWGYGFPIGGVAAFDPEEGGIISVGGVGYDISCGVRTLLTPLEKNEVIPHLETLVKMLFETVPSGVGSEGTIKLSPSQLDEVLVEGAKWAVKKGYGIPEDLEYIEEKGCMPGADPSFVSMEAKKRQHRQIGTLGSGNHYLEIQYVSEIYNQEVAEVFGLFKNQVVVTFHCGSRALGHQIATDYLPVLAKAARKYGIPIKEKELVCAPIDSPEGESYFKAMVCGINCALANRQVITHLVREVFQEIFPGIFLKVLYDVSHNTCKVEHHLINGKLKKLYVHRKGATRAWGPGRKELPKEYQKVGQPVIIGGSMGTASYILVGTEEGEEKAFGSACHGAGRTMSRNQAIKTFRADQIIENLRKKGIIVMAKSKKGLCEEAPEAYKDVNEVIEATCKAGLTKKVAKLIPIGCIKG</sequence>
<organism evidence="14 15">
    <name type="scientific">Thermodesulfobacterium commune DSM 2178</name>
    <dbReference type="NCBI Taxonomy" id="289377"/>
    <lineage>
        <taxon>Bacteria</taxon>
        <taxon>Pseudomonadati</taxon>
        <taxon>Thermodesulfobacteriota</taxon>
        <taxon>Thermodesulfobacteria</taxon>
        <taxon>Thermodesulfobacteriales</taxon>
        <taxon>Thermodesulfobacteriaceae</taxon>
        <taxon>Thermodesulfobacterium</taxon>
    </lineage>
</organism>
<comment type="similarity">
    <text evidence="1 13">Belongs to the RtcB family.</text>
</comment>
<evidence type="ECO:0000256" key="7">
    <source>
        <dbReference type="ARBA" id="ARBA00023211"/>
    </source>
</evidence>
<evidence type="ECO:0000256" key="9">
    <source>
        <dbReference type="ARBA" id="ARBA00049514"/>
    </source>
</evidence>
<dbReference type="Gene3D" id="3.90.1860.10">
    <property type="entry name" value="tRNA-splicing ligase RtcB"/>
    <property type="match status" value="1"/>
</dbReference>
<feature type="binding site" evidence="11">
    <location>
        <position position="475"/>
    </location>
    <ligand>
        <name>GMP</name>
        <dbReference type="ChEBI" id="CHEBI:58115"/>
    </ligand>
</feature>
<evidence type="ECO:0000313" key="14">
    <source>
        <dbReference type="EMBL" id="AIH04785.1"/>
    </source>
</evidence>
<dbReference type="RefSeq" id="WP_038061989.1">
    <property type="nucleotide sequence ID" value="NZ_CP008796.1"/>
</dbReference>
<evidence type="ECO:0000256" key="4">
    <source>
        <dbReference type="ARBA" id="ARBA00022741"/>
    </source>
</evidence>
<dbReference type="PROSITE" id="PS01288">
    <property type="entry name" value="UPF0027"/>
    <property type="match status" value="1"/>
</dbReference>
<feature type="binding site" evidence="11">
    <location>
        <begin position="202"/>
        <end position="206"/>
    </location>
    <ligand>
        <name>GMP</name>
        <dbReference type="ChEBI" id="CHEBI:58115"/>
    </ligand>
</feature>
<dbReference type="GO" id="GO:0005525">
    <property type="term" value="F:GTP binding"/>
    <property type="evidence" value="ECO:0007669"/>
    <property type="project" value="UniProtKB-KW"/>
</dbReference>
<accession>A0A075WUY3</accession>
<dbReference type="InterPro" id="IPR036025">
    <property type="entry name" value="RtcB-like_sf"/>
</dbReference>
<evidence type="ECO:0000256" key="12">
    <source>
        <dbReference type="PIRSR" id="PIRSR601233-3"/>
    </source>
</evidence>
<dbReference type="Pfam" id="PF01139">
    <property type="entry name" value="RtcB"/>
    <property type="match status" value="1"/>
</dbReference>
<dbReference type="KEGG" id="tcm:HL41_09115"/>
<comment type="cofactor">
    <cofactor evidence="12 13">
        <name>Mn(2+)</name>
        <dbReference type="ChEBI" id="CHEBI:29035"/>
    </cofactor>
    <text evidence="12 13">Binds 2 manganese ions per subunit.</text>
</comment>
<dbReference type="HOGENOM" id="CLU_022279_0_1_0"/>
<feature type="binding site" evidence="11">
    <location>
        <begin position="399"/>
        <end position="402"/>
    </location>
    <ligand>
        <name>GMP</name>
        <dbReference type="ChEBI" id="CHEBI:58115"/>
    </ligand>
</feature>
<evidence type="ECO:0000256" key="8">
    <source>
        <dbReference type="ARBA" id="ARBA00047746"/>
    </source>
</evidence>
<dbReference type="Proteomes" id="UP000028481">
    <property type="component" value="Chromosome"/>
</dbReference>
<feature type="binding site" evidence="11">
    <location>
        <position position="380"/>
    </location>
    <ligand>
        <name>GMP</name>
        <dbReference type="ChEBI" id="CHEBI:58115"/>
    </ligand>
</feature>
<dbReference type="EMBL" id="CP008796">
    <property type="protein sequence ID" value="AIH04785.1"/>
    <property type="molecule type" value="Genomic_DNA"/>
</dbReference>
<keyword evidence="3 12" id="KW-0479">Metal-binding</keyword>
<evidence type="ECO:0000256" key="3">
    <source>
        <dbReference type="ARBA" id="ARBA00022723"/>
    </source>
</evidence>
<evidence type="ECO:0000256" key="11">
    <source>
        <dbReference type="PIRSR" id="PIRSR601233-2"/>
    </source>
</evidence>
<keyword evidence="5" id="KW-0692">RNA repair</keyword>
<evidence type="ECO:0000256" key="2">
    <source>
        <dbReference type="ARBA" id="ARBA00022598"/>
    </source>
</evidence>